<accession>A0AAE2ZGX8</accession>
<dbReference type="InterPro" id="IPR017945">
    <property type="entry name" value="DHBP_synth_RibB-like_a/b_dom"/>
</dbReference>
<evidence type="ECO:0000313" key="2">
    <source>
        <dbReference type="EMBL" id="MBW8635909.1"/>
    </source>
</evidence>
<organism evidence="2 3">
    <name type="scientific">Flavimaribacter sediminis</name>
    <dbReference type="NCBI Taxonomy" id="2865987"/>
    <lineage>
        <taxon>Bacteria</taxon>
        <taxon>Pseudomonadati</taxon>
        <taxon>Pseudomonadota</taxon>
        <taxon>Alphaproteobacteria</taxon>
        <taxon>Hyphomicrobiales</taxon>
        <taxon>Rhizobiaceae</taxon>
        <taxon>Flavimaribacter</taxon>
    </lineage>
</organism>
<dbReference type="Gene3D" id="3.90.870.10">
    <property type="entry name" value="DHBP synthase"/>
    <property type="match status" value="1"/>
</dbReference>
<dbReference type="GO" id="GO:0003725">
    <property type="term" value="F:double-stranded RNA binding"/>
    <property type="evidence" value="ECO:0007669"/>
    <property type="project" value="InterPro"/>
</dbReference>
<dbReference type="RefSeq" id="WP_220226626.1">
    <property type="nucleotide sequence ID" value="NZ_JAICBX010000001.1"/>
</dbReference>
<evidence type="ECO:0000259" key="1">
    <source>
        <dbReference type="PROSITE" id="PS51163"/>
    </source>
</evidence>
<reference evidence="2" key="1">
    <citation type="submission" date="2021-08" db="EMBL/GenBank/DDBJ databases">
        <title>Hoeflea bacterium WL0058 sp. nov., isolated from the sediment.</title>
        <authorList>
            <person name="Wang L."/>
            <person name="Zhang D."/>
        </authorList>
    </citation>
    <scope>NUCLEOTIDE SEQUENCE</scope>
    <source>
        <strain evidence="2">WL0058</strain>
    </source>
</reference>
<dbReference type="AlphaFoldDB" id="A0AAE2ZGX8"/>
<dbReference type="InterPro" id="IPR006070">
    <property type="entry name" value="Sua5-like_dom"/>
</dbReference>
<dbReference type="EMBL" id="JAICBX010000001">
    <property type="protein sequence ID" value="MBW8635909.1"/>
    <property type="molecule type" value="Genomic_DNA"/>
</dbReference>
<sequence length="237" mass="26138">MSRTDDPMPQAQLAREVSSVLDTLYAGGVAIIPLDVAYAIVASGEEGIKRIFTAKNRSYDKPSGMFGNWGLSGEVHIMDDDRRAMVKSVVEEDRLPFSVVAPFRADHPIFARVAPFVLANSSKAGTLDMLLNAGLVHNEVARQSIERGQPVFGSSANTSLAGSKYRYTDIEDRVREAADAHLDHGLSKYANAEGRSSTIIDFRDFHVVRVGVCFDRLKEIFQDRFDVSLTVDERTAQ</sequence>
<keyword evidence="3" id="KW-1185">Reference proteome</keyword>
<protein>
    <submittedName>
        <fullName evidence="2">Sua5/YciO/YrdC/YwlC family protein</fullName>
    </submittedName>
</protein>
<feature type="domain" description="YrdC-like" evidence="1">
    <location>
        <begin position="14"/>
        <end position="213"/>
    </location>
</feature>
<proteinExistence type="predicted"/>
<dbReference type="Proteomes" id="UP001196509">
    <property type="component" value="Unassembled WGS sequence"/>
</dbReference>
<evidence type="ECO:0000313" key="3">
    <source>
        <dbReference type="Proteomes" id="UP001196509"/>
    </source>
</evidence>
<comment type="caution">
    <text evidence="2">The sequence shown here is derived from an EMBL/GenBank/DDBJ whole genome shotgun (WGS) entry which is preliminary data.</text>
</comment>
<dbReference type="SUPFAM" id="SSF55821">
    <property type="entry name" value="YrdC/RibB"/>
    <property type="match status" value="1"/>
</dbReference>
<name>A0AAE2ZGX8_9HYPH</name>
<gene>
    <name evidence="2" type="ORF">K1W69_01835</name>
</gene>
<dbReference type="PROSITE" id="PS51163">
    <property type="entry name" value="YRDC"/>
    <property type="match status" value="1"/>
</dbReference>